<proteinExistence type="predicted"/>
<feature type="compositionally biased region" description="Acidic residues" evidence="5">
    <location>
        <begin position="283"/>
        <end position="297"/>
    </location>
</feature>
<evidence type="ECO:0000313" key="8">
    <source>
        <dbReference type="EMBL" id="MCF8714921.1"/>
    </source>
</evidence>
<keyword evidence="9" id="KW-1185">Reference proteome</keyword>
<dbReference type="EMBL" id="JAETXX010000004">
    <property type="protein sequence ID" value="MCF8714921.1"/>
    <property type="molecule type" value="Genomic_DNA"/>
</dbReference>
<feature type="compositionally biased region" description="Acidic residues" evidence="5">
    <location>
        <begin position="257"/>
        <end position="274"/>
    </location>
</feature>
<accession>A0ABS9J3A9</accession>
<evidence type="ECO:0000256" key="1">
    <source>
        <dbReference type="ARBA" id="ARBA00000971"/>
    </source>
</evidence>
<evidence type="ECO:0000256" key="3">
    <source>
        <dbReference type="ARBA" id="ARBA00023110"/>
    </source>
</evidence>
<sequence>MKIKILMPVLLFTCLFFACNNDDDDSGTTIEVRDVAEVEAEDDAELQLYLQTHFYNYEEFESPSADFDYKIVFDTIAGDNIDKTPLIDQVEEEIIEFQDVNHTLYYLIAREGVGESPLLGHQVVTRYEGSLMTGEVFDASNVETVFSTLGVITGFGAVYPKLKTGTTYTDNPDGTIDWVQDYGIGAVFMPSGLGYFSTAQSGIPAYSPLIFKMDLLQFNELDEDVVLISSTQSSSSPDGIPSHLEDVDGDGDPRNDDTDEDGIANYQDADDDGDGVLTKYEYDYDEDGVVDDSDGDGIPDYLDPDPRVGG</sequence>
<feature type="domain" description="PPIase FKBP-type" evidence="7">
    <location>
        <begin position="120"/>
        <end position="219"/>
    </location>
</feature>
<evidence type="ECO:0000256" key="6">
    <source>
        <dbReference type="SAM" id="SignalP"/>
    </source>
</evidence>
<keyword evidence="6" id="KW-0732">Signal</keyword>
<dbReference type="RefSeq" id="WP_236958887.1">
    <property type="nucleotide sequence ID" value="NZ_JAETXX010000004.1"/>
</dbReference>
<keyword evidence="4" id="KW-0413">Isomerase</keyword>
<keyword evidence="3 4" id="KW-0697">Rotamase</keyword>
<protein>
    <recommendedName>
        <fullName evidence="2 4">peptidylprolyl isomerase</fullName>
        <ecNumber evidence="2 4">5.2.1.8</ecNumber>
    </recommendedName>
</protein>
<dbReference type="InterPro" id="IPR028974">
    <property type="entry name" value="TSP_type-3_rpt"/>
</dbReference>
<evidence type="ECO:0000256" key="5">
    <source>
        <dbReference type="SAM" id="MobiDB-lite"/>
    </source>
</evidence>
<dbReference type="PROSITE" id="PS50059">
    <property type="entry name" value="FKBP_PPIASE"/>
    <property type="match status" value="1"/>
</dbReference>
<gene>
    <name evidence="8" type="ORF">JM658_08775</name>
</gene>
<organism evidence="8 9">
    <name type="scientific">Joostella atrarenae</name>
    <dbReference type="NCBI Taxonomy" id="679257"/>
    <lineage>
        <taxon>Bacteria</taxon>
        <taxon>Pseudomonadati</taxon>
        <taxon>Bacteroidota</taxon>
        <taxon>Flavobacteriia</taxon>
        <taxon>Flavobacteriales</taxon>
        <taxon>Flavobacteriaceae</taxon>
        <taxon>Joostella</taxon>
    </lineage>
</organism>
<dbReference type="Proteomes" id="UP000829517">
    <property type="component" value="Unassembled WGS sequence"/>
</dbReference>
<dbReference type="SUPFAM" id="SSF54534">
    <property type="entry name" value="FKBP-like"/>
    <property type="match status" value="1"/>
</dbReference>
<reference evidence="8 9" key="1">
    <citation type="submission" date="2021-01" db="EMBL/GenBank/DDBJ databases">
        <title>Genome sequencing of Joostella atrarenae M1-2 (= KCTC 23194).</title>
        <authorList>
            <person name="Zakaria M.R."/>
            <person name="Lam M.Q."/>
            <person name="Chong C.S."/>
        </authorList>
    </citation>
    <scope>NUCLEOTIDE SEQUENCE [LARGE SCALE GENOMIC DNA]</scope>
    <source>
        <strain evidence="8 9">M1-2</strain>
    </source>
</reference>
<feature type="region of interest" description="Disordered" evidence="5">
    <location>
        <begin position="230"/>
        <end position="310"/>
    </location>
</feature>
<comment type="catalytic activity">
    <reaction evidence="1 4">
        <text>[protein]-peptidylproline (omega=180) = [protein]-peptidylproline (omega=0)</text>
        <dbReference type="Rhea" id="RHEA:16237"/>
        <dbReference type="Rhea" id="RHEA-COMP:10747"/>
        <dbReference type="Rhea" id="RHEA-COMP:10748"/>
        <dbReference type="ChEBI" id="CHEBI:83833"/>
        <dbReference type="ChEBI" id="CHEBI:83834"/>
        <dbReference type="EC" id="5.2.1.8"/>
    </reaction>
</comment>
<name>A0ABS9J3A9_9FLAO</name>
<evidence type="ECO:0000256" key="4">
    <source>
        <dbReference type="PROSITE-ProRule" id="PRU00277"/>
    </source>
</evidence>
<dbReference type="PROSITE" id="PS51257">
    <property type="entry name" value="PROKAR_LIPOPROTEIN"/>
    <property type="match status" value="1"/>
</dbReference>
<feature type="chain" id="PRO_5045367699" description="peptidylprolyl isomerase" evidence="6">
    <location>
        <begin position="19"/>
        <end position="310"/>
    </location>
</feature>
<feature type="compositionally biased region" description="Basic and acidic residues" evidence="5">
    <location>
        <begin position="243"/>
        <end position="256"/>
    </location>
</feature>
<dbReference type="EC" id="5.2.1.8" evidence="2 4"/>
<evidence type="ECO:0000256" key="2">
    <source>
        <dbReference type="ARBA" id="ARBA00013194"/>
    </source>
</evidence>
<comment type="caution">
    <text evidence="8">The sequence shown here is derived from an EMBL/GenBank/DDBJ whole genome shotgun (WGS) entry which is preliminary data.</text>
</comment>
<dbReference type="Gene3D" id="3.10.50.40">
    <property type="match status" value="1"/>
</dbReference>
<dbReference type="InterPro" id="IPR001179">
    <property type="entry name" value="PPIase_FKBP_dom"/>
</dbReference>
<dbReference type="InterPro" id="IPR046357">
    <property type="entry name" value="PPIase_dom_sf"/>
</dbReference>
<evidence type="ECO:0000259" key="7">
    <source>
        <dbReference type="PROSITE" id="PS50059"/>
    </source>
</evidence>
<feature type="signal peptide" evidence="6">
    <location>
        <begin position="1"/>
        <end position="18"/>
    </location>
</feature>
<evidence type="ECO:0000313" key="9">
    <source>
        <dbReference type="Proteomes" id="UP000829517"/>
    </source>
</evidence>
<dbReference type="SUPFAM" id="SSF103647">
    <property type="entry name" value="TSP type-3 repeat"/>
    <property type="match status" value="1"/>
</dbReference>